<evidence type="ECO:0000256" key="2">
    <source>
        <dbReference type="SAM" id="Phobius"/>
    </source>
</evidence>
<dbReference type="PANTHER" id="PTHR35335:SF1">
    <property type="entry name" value="UPF0716 PROTEIN FXSA"/>
    <property type="match status" value="1"/>
</dbReference>
<evidence type="ECO:0008006" key="5">
    <source>
        <dbReference type="Google" id="ProtNLM"/>
    </source>
</evidence>
<dbReference type="PANTHER" id="PTHR35335">
    <property type="entry name" value="UPF0716 PROTEIN FXSA"/>
    <property type="match status" value="1"/>
</dbReference>
<keyword evidence="2" id="KW-0472">Membrane</keyword>
<keyword evidence="4" id="KW-1185">Reference proteome</keyword>
<keyword evidence="2" id="KW-0812">Transmembrane</keyword>
<protein>
    <recommendedName>
        <fullName evidence="5">FxsA protein</fullName>
    </recommendedName>
</protein>
<proteinExistence type="predicted"/>
<dbReference type="NCBIfam" id="NF008528">
    <property type="entry name" value="PRK11463.1-2"/>
    <property type="match status" value="1"/>
</dbReference>
<keyword evidence="2" id="KW-1133">Transmembrane helix</keyword>
<dbReference type="EMBL" id="CP015220">
    <property type="protein sequence ID" value="AMY25315.1"/>
    <property type="molecule type" value="Genomic_DNA"/>
</dbReference>
<reference evidence="3 4" key="1">
    <citation type="journal article" date="2016" name="Genome Announc.">
        <title>Complete Genome and Plasmid Sequences for Rhodococcus fascians D188 and Draft Sequences for Rhodococcus Isolates PBTS 1 and PBTS 2.</title>
        <authorList>
            <person name="Stamler R.A."/>
            <person name="Vereecke D."/>
            <person name="Zhang Y."/>
            <person name="Schilkey F."/>
            <person name="Devitt N."/>
            <person name="Randall J.J."/>
        </authorList>
    </citation>
    <scope>NUCLEOTIDE SEQUENCE [LARGE SCALE GENOMIC DNA]</scope>
    <source>
        <strain evidence="3 4">PBTS2</strain>
    </source>
</reference>
<feature type="compositionally biased region" description="Basic and acidic residues" evidence="1">
    <location>
        <begin position="137"/>
        <end position="146"/>
    </location>
</feature>
<evidence type="ECO:0000313" key="4">
    <source>
        <dbReference type="Proteomes" id="UP000076038"/>
    </source>
</evidence>
<organism evidence="3 4">
    <name type="scientific">Rhodococcoides fascians</name>
    <name type="common">Rhodococcus fascians</name>
    <dbReference type="NCBI Taxonomy" id="1828"/>
    <lineage>
        <taxon>Bacteria</taxon>
        <taxon>Bacillati</taxon>
        <taxon>Actinomycetota</taxon>
        <taxon>Actinomycetes</taxon>
        <taxon>Mycobacteriales</taxon>
        <taxon>Nocardiaceae</taxon>
        <taxon>Rhodococcoides</taxon>
    </lineage>
</organism>
<accession>A0A143QQ82</accession>
<reference evidence="4" key="2">
    <citation type="submission" date="2016-04" db="EMBL/GenBank/DDBJ databases">
        <title>Complete Genome and Plasmid Sequences for Rhodococcus fascians D188 and Draft Sequences for Rhodococcus spp. Isolates PBTS 1 and PBTS 2.</title>
        <authorList>
            <person name="Stamer R."/>
            <person name="Vereecke D."/>
            <person name="Zhang Y."/>
            <person name="Schilkey F."/>
            <person name="Devitt N."/>
            <person name="Randall J."/>
        </authorList>
    </citation>
    <scope>NUCLEOTIDE SEQUENCE [LARGE SCALE GENOMIC DNA]</scope>
    <source>
        <strain evidence="4">PBTS2</strain>
    </source>
</reference>
<dbReference type="AlphaFoldDB" id="A0A143QQ82"/>
<dbReference type="Proteomes" id="UP000076038">
    <property type="component" value="Chromosome"/>
</dbReference>
<dbReference type="OrthoDB" id="4559973at2"/>
<dbReference type="GO" id="GO:0016020">
    <property type="term" value="C:membrane"/>
    <property type="evidence" value="ECO:0007669"/>
    <property type="project" value="InterPro"/>
</dbReference>
<evidence type="ECO:0000256" key="1">
    <source>
        <dbReference type="SAM" id="MobiDB-lite"/>
    </source>
</evidence>
<dbReference type="RefSeq" id="WP_032400742.1">
    <property type="nucleotide sequence ID" value="NZ_CP015220.1"/>
</dbReference>
<evidence type="ECO:0000313" key="3">
    <source>
        <dbReference type="EMBL" id="AMY25315.1"/>
    </source>
</evidence>
<dbReference type="Pfam" id="PF04186">
    <property type="entry name" value="FxsA"/>
    <property type="match status" value="1"/>
</dbReference>
<dbReference type="InterPro" id="IPR007313">
    <property type="entry name" value="FxsA"/>
</dbReference>
<dbReference type="PATRIC" id="fig|1653479.3.peg.4089"/>
<feature type="region of interest" description="Disordered" evidence="1">
    <location>
        <begin position="137"/>
        <end position="178"/>
    </location>
</feature>
<gene>
    <name evidence="3" type="ORF">A3Q41_04034</name>
</gene>
<dbReference type="KEGG" id="rhs:A3Q41_04034"/>
<feature type="transmembrane region" description="Helical" evidence="2">
    <location>
        <begin position="64"/>
        <end position="97"/>
    </location>
</feature>
<name>A0A143QQ82_RHOFA</name>
<sequence>MLALFVLYVVVEVAALVAVGSALGVLWTVVLLIAGSLVGSLLVRSQGRRVLDGLRRASQGERSAEGAVADGALFAAGSVAMFVPGLVTTVVGLLLLIPPTRWLLRPAVLWAAARWLPRVAASTRRMRPTVIDGEVLDDRTADENRGPRTTGPSLVLEGEVIDPGRVDPAAGDFPKPHR</sequence>